<dbReference type="GO" id="GO:0003677">
    <property type="term" value="F:DNA binding"/>
    <property type="evidence" value="ECO:0007669"/>
    <property type="project" value="UniProtKB-KW"/>
</dbReference>
<keyword evidence="3" id="KW-0804">Transcription</keyword>
<evidence type="ECO:0000313" key="6">
    <source>
        <dbReference type="Proteomes" id="UP000005845"/>
    </source>
</evidence>
<dbReference type="InterPro" id="IPR011991">
    <property type="entry name" value="ArsR-like_HTH"/>
</dbReference>
<evidence type="ECO:0000313" key="5">
    <source>
        <dbReference type="EMBL" id="GAB40492.1"/>
    </source>
</evidence>
<dbReference type="PROSITE" id="PS50995">
    <property type="entry name" value="HTH_MARR_2"/>
    <property type="match status" value="1"/>
</dbReference>
<proteinExistence type="predicted"/>
<feature type="domain" description="HTH marR-type" evidence="4">
    <location>
        <begin position="9"/>
        <end position="142"/>
    </location>
</feature>
<dbReference type="InterPro" id="IPR036390">
    <property type="entry name" value="WH_DNA-bd_sf"/>
</dbReference>
<accession>H5U434</accession>
<evidence type="ECO:0000259" key="4">
    <source>
        <dbReference type="PROSITE" id="PS50995"/>
    </source>
</evidence>
<dbReference type="Gene3D" id="1.10.10.10">
    <property type="entry name" value="Winged helix-like DNA-binding domain superfamily/Winged helix DNA-binding domain"/>
    <property type="match status" value="1"/>
</dbReference>
<dbReference type="PRINTS" id="PR00598">
    <property type="entry name" value="HTHMARR"/>
</dbReference>
<dbReference type="InterPro" id="IPR039422">
    <property type="entry name" value="MarR/SlyA-like"/>
</dbReference>
<dbReference type="AlphaFoldDB" id="H5U434"/>
<evidence type="ECO:0000256" key="2">
    <source>
        <dbReference type="ARBA" id="ARBA00023125"/>
    </source>
</evidence>
<dbReference type="InterPro" id="IPR036388">
    <property type="entry name" value="WH-like_DNA-bd_sf"/>
</dbReference>
<dbReference type="CDD" id="cd00090">
    <property type="entry name" value="HTH_ARSR"/>
    <property type="match status" value="1"/>
</dbReference>
<evidence type="ECO:0000256" key="3">
    <source>
        <dbReference type="ARBA" id="ARBA00023163"/>
    </source>
</evidence>
<name>H5U434_9ACTN</name>
<dbReference type="RefSeq" id="WP_005207558.1">
    <property type="nucleotide sequence ID" value="NZ_BAFC01000101.1"/>
</dbReference>
<dbReference type="Proteomes" id="UP000005845">
    <property type="component" value="Unassembled WGS sequence"/>
</dbReference>
<dbReference type="SMART" id="SM00347">
    <property type="entry name" value="HTH_MARR"/>
    <property type="match status" value="1"/>
</dbReference>
<dbReference type="InterPro" id="IPR000835">
    <property type="entry name" value="HTH_MarR-typ"/>
</dbReference>
<evidence type="ECO:0000256" key="1">
    <source>
        <dbReference type="ARBA" id="ARBA00023015"/>
    </source>
</evidence>
<organism evidence="5 6">
    <name type="scientific">Gordonia sputi NBRC 100414</name>
    <dbReference type="NCBI Taxonomy" id="1089453"/>
    <lineage>
        <taxon>Bacteria</taxon>
        <taxon>Bacillati</taxon>
        <taxon>Actinomycetota</taxon>
        <taxon>Actinomycetes</taxon>
        <taxon>Mycobacteriales</taxon>
        <taxon>Gordoniaceae</taxon>
        <taxon>Gordonia</taxon>
    </lineage>
</organism>
<sequence>MTVLKPESIDQLFDSLSRYLRVRDRAVHTTFRTKDGEFETAAFRGLFHLDRAPMRSSELAAALNADPSTVSRHVAQLVDLDLVRREADPDDGRATLLVITDAGRRRVEGMRAMRREAFESAMTDWTQDELSTLVVLFDRFVDAAEQLIVPAGEHSGKGTR</sequence>
<keyword evidence="6" id="KW-1185">Reference proteome</keyword>
<comment type="caution">
    <text evidence="5">The sequence shown here is derived from an EMBL/GenBank/DDBJ whole genome shotgun (WGS) entry which is preliminary data.</text>
</comment>
<dbReference type="SUPFAM" id="SSF46785">
    <property type="entry name" value="Winged helix' DNA-binding domain"/>
    <property type="match status" value="1"/>
</dbReference>
<dbReference type="GO" id="GO:0006950">
    <property type="term" value="P:response to stress"/>
    <property type="evidence" value="ECO:0007669"/>
    <property type="project" value="TreeGrafter"/>
</dbReference>
<dbReference type="eggNOG" id="COG1846">
    <property type="taxonomic scope" value="Bacteria"/>
</dbReference>
<dbReference type="EMBL" id="BAFC01000101">
    <property type="protein sequence ID" value="GAB40492.1"/>
    <property type="molecule type" value="Genomic_DNA"/>
</dbReference>
<dbReference type="PANTHER" id="PTHR33164">
    <property type="entry name" value="TRANSCRIPTIONAL REGULATOR, MARR FAMILY"/>
    <property type="match status" value="1"/>
</dbReference>
<dbReference type="PANTHER" id="PTHR33164:SF57">
    <property type="entry name" value="MARR-FAMILY TRANSCRIPTIONAL REGULATOR"/>
    <property type="match status" value="1"/>
</dbReference>
<protein>
    <submittedName>
        <fullName evidence="5">Putative MarR family transcriptional regulator</fullName>
    </submittedName>
</protein>
<keyword evidence="2" id="KW-0238">DNA-binding</keyword>
<gene>
    <name evidence="5" type="ORF">GOSPT_103_00690</name>
</gene>
<dbReference type="GO" id="GO:0003700">
    <property type="term" value="F:DNA-binding transcription factor activity"/>
    <property type="evidence" value="ECO:0007669"/>
    <property type="project" value="InterPro"/>
</dbReference>
<dbReference type="PROSITE" id="PS01117">
    <property type="entry name" value="HTH_MARR_1"/>
    <property type="match status" value="1"/>
</dbReference>
<keyword evidence="1" id="KW-0805">Transcription regulation</keyword>
<reference evidence="5 6" key="1">
    <citation type="submission" date="2012-02" db="EMBL/GenBank/DDBJ databases">
        <title>Whole genome shotgun sequence of Gordonia sputi NBRC 100414.</title>
        <authorList>
            <person name="Yoshida I."/>
            <person name="Hosoyama A."/>
            <person name="Tsuchikane K."/>
            <person name="Katsumata H."/>
            <person name="Yamazaki S."/>
            <person name="Fujita N."/>
        </authorList>
    </citation>
    <scope>NUCLEOTIDE SEQUENCE [LARGE SCALE GENOMIC DNA]</scope>
    <source>
        <strain evidence="5 6">NBRC 100414</strain>
    </source>
</reference>
<dbReference type="Pfam" id="PF12802">
    <property type="entry name" value="MarR_2"/>
    <property type="match status" value="1"/>
</dbReference>
<dbReference type="InterPro" id="IPR023187">
    <property type="entry name" value="Tscrpt_reg_MarR-type_CS"/>
</dbReference>